<dbReference type="EMBL" id="MK356558">
    <property type="protein sequence ID" value="QBM91448.1"/>
    <property type="molecule type" value="Genomic_DNA"/>
</dbReference>
<sequence length="99" mass="11089">MRRQLAGLVASNTKKVNKPTEPTPNKTVDFKEGHGNLLRKLAQYEDYLSAKMMLAARAWKVLPPTITKVARIIICSAIGRYGTRDTSRYRPTKMGAVRA</sequence>
<evidence type="ECO:0000313" key="2">
    <source>
        <dbReference type="EMBL" id="QBM91448.1"/>
    </source>
</evidence>
<reference evidence="2" key="1">
    <citation type="submission" date="2019-01" db="EMBL/GenBank/DDBJ databases">
        <title>Salmonella strain 1423 plasmid sequences.</title>
        <authorList>
            <person name="Chen K."/>
            <person name="Chen S."/>
        </authorList>
    </citation>
    <scope>NUCLEOTIDE SEQUENCE</scope>
    <source>
        <strain evidence="2">Sa1423</strain>
        <plasmid evidence="2">pSa1423-160k</plasmid>
    </source>
</reference>
<gene>
    <name evidence="2" type="ORF">NNIBIDOC_00119</name>
</gene>
<organism evidence="2">
    <name type="scientific">Salmonella sp</name>
    <dbReference type="NCBI Taxonomy" id="599"/>
    <lineage>
        <taxon>Bacteria</taxon>
        <taxon>Pseudomonadati</taxon>
        <taxon>Pseudomonadota</taxon>
        <taxon>Gammaproteobacteria</taxon>
        <taxon>Enterobacterales</taxon>
        <taxon>Enterobacteriaceae</taxon>
        <taxon>Salmonella</taxon>
    </lineage>
</organism>
<name>A0A482ETB5_SALSP</name>
<keyword evidence="2" id="KW-0614">Plasmid</keyword>
<accession>A0A482ETB5</accession>
<evidence type="ECO:0000256" key="1">
    <source>
        <dbReference type="SAM" id="MobiDB-lite"/>
    </source>
</evidence>
<proteinExistence type="predicted"/>
<feature type="region of interest" description="Disordered" evidence="1">
    <location>
        <begin position="1"/>
        <end position="31"/>
    </location>
</feature>
<protein>
    <submittedName>
        <fullName evidence="2">Uncharacterized protein</fullName>
    </submittedName>
</protein>
<geneLocation type="plasmid" evidence="2">
    <name>pSa1423-160k</name>
</geneLocation>
<dbReference type="AlphaFoldDB" id="A0A482ETB5"/>